<protein>
    <submittedName>
        <fullName evidence="1">Aspartyl protease</fullName>
    </submittedName>
</protein>
<gene>
    <name evidence="1" type="ORF">SAMN05444274_106140</name>
</gene>
<evidence type="ECO:0000313" key="2">
    <source>
        <dbReference type="Proteomes" id="UP000184164"/>
    </source>
</evidence>
<proteinExistence type="predicted"/>
<keyword evidence="1" id="KW-0645">Protease</keyword>
<accession>A0A1M5CII8</accession>
<dbReference type="Gene3D" id="2.40.70.10">
    <property type="entry name" value="Acid Proteases"/>
    <property type="match status" value="1"/>
</dbReference>
<dbReference type="GO" id="GO:0008233">
    <property type="term" value="F:peptidase activity"/>
    <property type="evidence" value="ECO:0007669"/>
    <property type="project" value="UniProtKB-KW"/>
</dbReference>
<dbReference type="GO" id="GO:0006508">
    <property type="term" value="P:proteolysis"/>
    <property type="evidence" value="ECO:0007669"/>
    <property type="project" value="UniProtKB-KW"/>
</dbReference>
<dbReference type="RefSeq" id="WP_073002417.1">
    <property type="nucleotide sequence ID" value="NZ_FQUM01000006.1"/>
</dbReference>
<dbReference type="Pfam" id="PF13650">
    <property type="entry name" value="Asp_protease_2"/>
    <property type="match status" value="1"/>
</dbReference>
<sequence>MKIKVPLQVVELEDDNFHLVVNSFFADGTSGFWVVDTGASKTVFDKNLHSFYESEESGSDQLHTAGIGDKPIETTIAYLLPFSLGKLKVKHLKAALLDLSHINKLYSKVTSLKICGLLGGDFLMHHKAVIDYKKKIMVLQTPNA</sequence>
<dbReference type="Proteomes" id="UP000184164">
    <property type="component" value="Unassembled WGS sequence"/>
</dbReference>
<keyword evidence="1" id="KW-0378">Hydrolase</keyword>
<dbReference type="OrthoDB" id="7433208at2"/>
<keyword evidence="2" id="KW-1185">Reference proteome</keyword>
<reference evidence="1 2" key="1">
    <citation type="submission" date="2016-11" db="EMBL/GenBank/DDBJ databases">
        <authorList>
            <person name="Jaros S."/>
            <person name="Januszkiewicz K."/>
            <person name="Wedrychowicz H."/>
        </authorList>
    </citation>
    <scope>NUCLEOTIDE SEQUENCE [LARGE SCALE GENOMIC DNA]</scope>
    <source>
        <strain evidence="1 2">DSM 26910</strain>
    </source>
</reference>
<dbReference type="AlphaFoldDB" id="A0A1M5CII8"/>
<name>A0A1M5CII8_9BACT</name>
<dbReference type="EMBL" id="FQUM01000006">
    <property type="protein sequence ID" value="SHF54516.1"/>
    <property type="molecule type" value="Genomic_DNA"/>
</dbReference>
<dbReference type="InterPro" id="IPR021109">
    <property type="entry name" value="Peptidase_aspartic_dom_sf"/>
</dbReference>
<dbReference type="STRING" id="1484053.SAMN05444274_106140"/>
<evidence type="ECO:0000313" key="1">
    <source>
        <dbReference type="EMBL" id="SHF54516.1"/>
    </source>
</evidence>
<organism evidence="1 2">
    <name type="scientific">Mariniphaga anaerophila</name>
    <dbReference type="NCBI Taxonomy" id="1484053"/>
    <lineage>
        <taxon>Bacteria</taxon>
        <taxon>Pseudomonadati</taxon>
        <taxon>Bacteroidota</taxon>
        <taxon>Bacteroidia</taxon>
        <taxon>Marinilabiliales</taxon>
        <taxon>Prolixibacteraceae</taxon>
        <taxon>Mariniphaga</taxon>
    </lineage>
</organism>